<keyword evidence="1" id="KW-0378">Hydrolase</keyword>
<gene>
    <name evidence="3" type="ORF">SR882_07780</name>
</gene>
<evidence type="ECO:0000256" key="2">
    <source>
        <dbReference type="SAM" id="MobiDB-lite"/>
    </source>
</evidence>
<accession>A0ABZ0YWK2</accession>
<dbReference type="PANTHER" id="PTHR31956:SF1">
    <property type="entry name" value="NON-SPECIFIC PHOSPHOLIPASE C1"/>
    <property type="match status" value="1"/>
</dbReference>
<name>A0ABZ0YWK2_9GAMM</name>
<feature type="region of interest" description="Disordered" evidence="2">
    <location>
        <begin position="52"/>
        <end position="75"/>
    </location>
</feature>
<protein>
    <submittedName>
        <fullName evidence="3">Alkaline phosphatase family protein</fullName>
    </submittedName>
</protein>
<reference evidence="3 4" key="1">
    <citation type="submission" date="2023-11" db="EMBL/GenBank/DDBJ databases">
        <title>MicrobeMod: A computational toolkit for identifying prokaryotic methylation and restriction-modification with nanopore sequencing.</title>
        <authorList>
            <person name="Crits-Christoph A."/>
            <person name="Kang S.C."/>
            <person name="Lee H."/>
            <person name="Ostrov N."/>
        </authorList>
    </citation>
    <scope>NUCLEOTIDE SEQUENCE [LARGE SCALE GENOMIC DNA]</scope>
    <source>
        <strain evidence="3 4">ATCC 49870</strain>
    </source>
</reference>
<sequence>MRAAQRGPMTTKPGSDGSGLFRVRLIGPRFAGQRLCLCWMCRSAENASRAPISAGRDDAEVTSSNQHRERSFMSVSPSTSSCNDFLICRQRQSDSYQLYRVDPEAAEVFVPVGAEASFDRSYAVAQVGGYLLQWSPLCDNDGVPGYRFALRTFDPQAADPLNGPLLQHGIWKKTKFWGYRDYYSDDPNEDEHLDLLPVASFVFSLIPAKGRGTFELWNFDPKPEEPGHADPLSEPYTGQGGFPLIRQGHALIPVGNYVLDRLPDGRDFRLWSFDPQKEMPLSLPAIQAGRWDEIDASHEIVAIGEHLLDWRPEDGRYRLWGFDPESPEVLIGPVREGWLPAKIGPGARLNGFQSRVPVDSSRAETPGTMDFMRSKIRHVVYYMLESRSFDNVCGWLCEKGEPNHVIGPAGDFDGANTDDYNWHGDRKVHVSQYKDGRLSDNWDLKALDQDPFHDTTDVLQQMFVDPADYWERATPDMGGFVLNNANDQVMETFSAEQLPVLNGLAARFAVSDRWFSSIPGGTDVNRAFSVTGSAFNRLGTWEGGNAYEYWPKSRHRQSIWKVLWSQGITDWKIYDAMLWKKHVFTYQLYLKGQIPTVDADPSHYIAGLDQFTQDAKDGKLPAFSYLEPIWYAPSGTTSYHPGTDPIPGERALNEIYEAISNGPGWEHTLLVVTFDKNGGVYDHVPPPYARKPWPNDCHDGFAYDLMGPRVPAIMVSPWIQEGTVVRAEGEVPFDSTSFAATLLDWFGVPRPQWGLGDRVAVAPTFETVLQAAQPRTTTPSFTPPYDKSFPQDG</sequence>
<dbReference type="InterPro" id="IPR017850">
    <property type="entry name" value="Alkaline_phosphatase_core_sf"/>
</dbReference>
<dbReference type="SUPFAM" id="SSF53649">
    <property type="entry name" value="Alkaline phosphatase-like"/>
    <property type="match status" value="1"/>
</dbReference>
<feature type="region of interest" description="Disordered" evidence="2">
    <location>
        <begin position="772"/>
        <end position="793"/>
    </location>
</feature>
<dbReference type="RefSeq" id="WP_322520689.1">
    <property type="nucleotide sequence ID" value="NZ_CP140153.1"/>
</dbReference>
<dbReference type="Pfam" id="PF04185">
    <property type="entry name" value="Phosphoesterase"/>
    <property type="match status" value="1"/>
</dbReference>
<dbReference type="Gene3D" id="3.40.720.10">
    <property type="entry name" value="Alkaline Phosphatase, subunit A"/>
    <property type="match status" value="2"/>
</dbReference>
<proteinExistence type="predicted"/>
<evidence type="ECO:0000256" key="1">
    <source>
        <dbReference type="ARBA" id="ARBA00022801"/>
    </source>
</evidence>
<evidence type="ECO:0000313" key="3">
    <source>
        <dbReference type="EMBL" id="WQH15662.1"/>
    </source>
</evidence>
<keyword evidence="4" id="KW-1185">Reference proteome</keyword>
<dbReference type="PANTHER" id="PTHR31956">
    <property type="entry name" value="NON-SPECIFIC PHOSPHOLIPASE C4-RELATED"/>
    <property type="match status" value="1"/>
</dbReference>
<dbReference type="InterPro" id="IPR007312">
    <property type="entry name" value="Phosphoesterase"/>
</dbReference>
<dbReference type="Proteomes" id="UP001327459">
    <property type="component" value="Chromosome"/>
</dbReference>
<dbReference type="EMBL" id="CP140153">
    <property type="protein sequence ID" value="WQH15662.1"/>
    <property type="molecule type" value="Genomic_DNA"/>
</dbReference>
<organism evidence="3 4">
    <name type="scientific">Guyparkeria halophila</name>
    <dbReference type="NCBI Taxonomy" id="47960"/>
    <lineage>
        <taxon>Bacteria</taxon>
        <taxon>Pseudomonadati</taxon>
        <taxon>Pseudomonadota</taxon>
        <taxon>Gammaproteobacteria</taxon>
        <taxon>Chromatiales</taxon>
        <taxon>Thioalkalibacteraceae</taxon>
        <taxon>Guyparkeria</taxon>
    </lineage>
</organism>
<evidence type="ECO:0000313" key="4">
    <source>
        <dbReference type="Proteomes" id="UP001327459"/>
    </source>
</evidence>